<name>A0AAN1XY09_UNVUL</name>
<dbReference type="EMBL" id="AP025523">
    <property type="protein sequence ID" value="BDE07473.1"/>
    <property type="molecule type" value="Genomic_DNA"/>
</dbReference>
<evidence type="ECO:0000256" key="1">
    <source>
        <dbReference type="ARBA" id="ARBA00007261"/>
    </source>
</evidence>
<evidence type="ECO:0000259" key="4">
    <source>
        <dbReference type="Pfam" id="PF00675"/>
    </source>
</evidence>
<proteinExistence type="inferred from homology"/>
<dbReference type="InterPro" id="IPR011765">
    <property type="entry name" value="Pept_M16_N"/>
</dbReference>
<dbReference type="PANTHER" id="PTHR11851">
    <property type="entry name" value="METALLOPROTEASE"/>
    <property type="match status" value="1"/>
</dbReference>
<dbReference type="RefSeq" id="WP_317995063.1">
    <property type="nucleotide sequence ID" value="NZ_AP025523.1"/>
</dbReference>
<evidence type="ECO:0000256" key="2">
    <source>
        <dbReference type="SAM" id="MobiDB-lite"/>
    </source>
</evidence>
<keyword evidence="3" id="KW-0732">Signal</keyword>
<feature type="domain" description="Peptidase M16 C-terminal" evidence="5">
    <location>
        <begin position="645"/>
        <end position="823"/>
    </location>
</feature>
<dbReference type="AlphaFoldDB" id="A0AAN1XY09"/>
<dbReference type="Pfam" id="PF05193">
    <property type="entry name" value="Peptidase_M16_C"/>
    <property type="match status" value="2"/>
</dbReference>
<comment type="similarity">
    <text evidence="1">Belongs to the peptidase M16 family.</text>
</comment>
<dbReference type="InterPro" id="IPR007863">
    <property type="entry name" value="Peptidase_M16_C"/>
</dbReference>
<feature type="domain" description="Peptidase M16 N-terminal" evidence="4">
    <location>
        <begin position="42"/>
        <end position="184"/>
    </location>
</feature>
<dbReference type="Proteomes" id="UP001317532">
    <property type="component" value="Chromosome"/>
</dbReference>
<dbReference type="GO" id="GO:0046872">
    <property type="term" value="F:metal ion binding"/>
    <property type="evidence" value="ECO:0007669"/>
    <property type="project" value="InterPro"/>
</dbReference>
<evidence type="ECO:0000313" key="6">
    <source>
        <dbReference type="EMBL" id="BDE07473.1"/>
    </source>
</evidence>
<dbReference type="InterPro" id="IPR011249">
    <property type="entry name" value="Metalloenz_LuxS/M16"/>
</dbReference>
<feature type="chain" id="PRO_5042896755" evidence="3">
    <location>
        <begin position="29"/>
        <end position="892"/>
    </location>
</feature>
<evidence type="ECO:0000313" key="7">
    <source>
        <dbReference type="Proteomes" id="UP001317532"/>
    </source>
</evidence>
<dbReference type="SUPFAM" id="SSF63411">
    <property type="entry name" value="LuxS/MPP-like metallohydrolase"/>
    <property type="match status" value="4"/>
</dbReference>
<dbReference type="KEGG" id="vab:WPS_27490"/>
<keyword evidence="7" id="KW-1185">Reference proteome</keyword>
<gene>
    <name evidence="6" type="ORF">WPS_27490</name>
</gene>
<sequence length="892" mass="96819">MTIRRFRFAFLLCVFTGALTGQAPSAPATDVVHATLRNGMGVVIVRNAIAPAVSTEMTYLVGSRDDPAGVPGMAHAQEHMMFRGTRNLSTSELGTIATALGGSFNAATSDTLTQYQFNVPREDLDAILRIESDRMREVLDAQDQWQNERGAIEQEVLRDESTPGADFFRDAQRIAYDGTPYGHEGVGTKSAFDRLTGPQIKAFWERWYAPNNALLVIAGDVDPARALEQIRARFESIPARTIASHAAAHLKPVPRTVLKRTTTLIYPLAAVGFRMPGLNDADFLASFVLQGILGAERGPLHALRDTGQALDAGWTSFPYVPEAQLAFATAALPPGADPSAMTEKLQSILTGYAKRGVPRELFETTKRHLIADQEQSRNSIEALASDWSTTIALDREPSIAHEQDLIAKVTLDEVDRVARTYLDPRHAIVGALTPSASASRTDAPTPPQRGPENLLAAQPPVTHLPSWAEDAIHHVDVTPSSLAPTRTTLPNGLTLIVQPETISDSVFVYGRVKSNPDLEEPAGKEGVSAVLDAMFPYGTRTQDRIGFQRALDDADSNAVAGSGFGLQTTSKQFARGVALLAQNQLQPRFDEPTFELARKRAIDELQTTLSSSGTIANLRAARFLLPPDDPELRQPTARGMQMLALDDVRAYYQHAFRPDLTTIVVVGNVTAEAARSAIEREFGNWRASGPAPQVEPSPLPPNRPGEVRIPIPSGQDNVQLQQIVGLERNAPQLYPLLLGNAILGGGSLGPEQSRLFRDLRQNAGLVYTVASRLQPRRSRYLLSIEFACLPSNEGRILSLIETEISRMKTQPVGEFELALAKASIVHQTAIGTASVSAIGQSLLEDALAGYPFDQAQIDARRIAATDAASIQSAFSTYVQPENFVRTILGPQR</sequence>
<evidence type="ECO:0000259" key="5">
    <source>
        <dbReference type="Pfam" id="PF05193"/>
    </source>
</evidence>
<dbReference type="Gene3D" id="3.30.830.10">
    <property type="entry name" value="Metalloenzyme, LuxS/M16 peptidase-like"/>
    <property type="match status" value="4"/>
</dbReference>
<feature type="signal peptide" evidence="3">
    <location>
        <begin position="1"/>
        <end position="28"/>
    </location>
</feature>
<protein>
    <submittedName>
        <fullName evidence="6">Peptidase M16</fullName>
    </submittedName>
</protein>
<accession>A0AAN1XY09</accession>
<evidence type="ECO:0000256" key="3">
    <source>
        <dbReference type="SAM" id="SignalP"/>
    </source>
</evidence>
<dbReference type="PANTHER" id="PTHR11851:SF49">
    <property type="entry name" value="MITOCHONDRIAL-PROCESSING PEPTIDASE SUBUNIT ALPHA"/>
    <property type="match status" value="1"/>
</dbReference>
<feature type="region of interest" description="Disordered" evidence="2">
    <location>
        <begin position="432"/>
        <end position="451"/>
    </location>
</feature>
<reference evidence="6 7" key="1">
    <citation type="journal article" date="2022" name="ISME Commun">
        <title>Vulcanimicrobium alpinus gen. nov. sp. nov., the first cultivated representative of the candidate phylum 'Eremiobacterota', is a metabolically versatile aerobic anoxygenic phototroph.</title>
        <authorList>
            <person name="Yabe S."/>
            <person name="Muto K."/>
            <person name="Abe K."/>
            <person name="Yokota A."/>
            <person name="Staudigel H."/>
            <person name="Tebo B.M."/>
        </authorList>
    </citation>
    <scope>NUCLEOTIDE SEQUENCE [LARGE SCALE GENOMIC DNA]</scope>
    <source>
        <strain evidence="6 7">WC8-2</strain>
    </source>
</reference>
<dbReference type="Pfam" id="PF00675">
    <property type="entry name" value="Peptidase_M16"/>
    <property type="match status" value="1"/>
</dbReference>
<organism evidence="6 7">
    <name type="scientific">Vulcanimicrobium alpinum</name>
    <dbReference type="NCBI Taxonomy" id="3016050"/>
    <lineage>
        <taxon>Bacteria</taxon>
        <taxon>Bacillati</taxon>
        <taxon>Vulcanimicrobiota</taxon>
        <taxon>Vulcanimicrobiia</taxon>
        <taxon>Vulcanimicrobiales</taxon>
        <taxon>Vulcanimicrobiaceae</taxon>
        <taxon>Vulcanimicrobium</taxon>
    </lineage>
</organism>
<dbReference type="InterPro" id="IPR050361">
    <property type="entry name" value="MPP/UQCRC_Complex"/>
</dbReference>
<feature type="domain" description="Peptidase M16 C-terminal" evidence="5">
    <location>
        <begin position="195"/>
        <end position="367"/>
    </location>
</feature>